<gene>
    <name evidence="4" type="ORF">F6B42_13935</name>
</gene>
<accession>A0A5J5INA8</accession>
<feature type="transmembrane region" description="Helical" evidence="3">
    <location>
        <begin position="21"/>
        <end position="40"/>
    </location>
</feature>
<reference evidence="5" key="1">
    <citation type="submission" date="2019-09" db="EMBL/GenBank/DDBJ databases">
        <title>Mumia zhuanghuii sp. nov. isolated from the intestinal contents of plateau pika (Ochotona curzoniae) in the Qinghai-Tibet plateau of China.</title>
        <authorList>
            <person name="Tian Z."/>
        </authorList>
    </citation>
    <scope>NUCLEOTIDE SEQUENCE [LARGE SCALE GENOMIC DNA]</scope>
    <source>
        <strain evidence="5">DSM 25564</strain>
    </source>
</reference>
<keyword evidence="5" id="KW-1185">Reference proteome</keyword>
<feature type="transmembrane region" description="Helical" evidence="3">
    <location>
        <begin position="191"/>
        <end position="211"/>
    </location>
</feature>
<feature type="transmembrane region" description="Helical" evidence="3">
    <location>
        <begin position="165"/>
        <end position="185"/>
    </location>
</feature>
<feature type="transmembrane region" description="Helical" evidence="3">
    <location>
        <begin position="131"/>
        <end position="153"/>
    </location>
</feature>
<dbReference type="Pfam" id="PF01066">
    <property type="entry name" value="CDP-OH_P_transf"/>
    <property type="match status" value="1"/>
</dbReference>
<proteinExistence type="inferred from homology"/>
<dbReference type="PROSITE" id="PS00379">
    <property type="entry name" value="CDP_ALCOHOL_P_TRANSF"/>
    <property type="match status" value="1"/>
</dbReference>
<feature type="transmembrane region" description="Helical" evidence="3">
    <location>
        <begin position="46"/>
        <end position="77"/>
    </location>
</feature>
<name>A0A5J5INA8_9MICO</name>
<dbReference type="AlphaFoldDB" id="A0A5J5INA8"/>
<dbReference type="Gene3D" id="1.20.120.1760">
    <property type="match status" value="1"/>
</dbReference>
<organism evidence="4 5">
    <name type="scientific">Microbacterium radiodurans</name>
    <dbReference type="NCBI Taxonomy" id="661398"/>
    <lineage>
        <taxon>Bacteria</taxon>
        <taxon>Bacillati</taxon>
        <taxon>Actinomycetota</taxon>
        <taxon>Actinomycetes</taxon>
        <taxon>Micrococcales</taxon>
        <taxon>Microbacteriaceae</taxon>
        <taxon>Microbacterium</taxon>
    </lineage>
</organism>
<evidence type="ECO:0000313" key="5">
    <source>
        <dbReference type="Proteomes" id="UP000327039"/>
    </source>
</evidence>
<dbReference type="OrthoDB" id="7390033at2"/>
<evidence type="ECO:0000256" key="2">
    <source>
        <dbReference type="RuleBase" id="RU003750"/>
    </source>
</evidence>
<keyword evidence="3" id="KW-0812">Transmembrane</keyword>
<dbReference type="InterPro" id="IPR043130">
    <property type="entry name" value="CDP-OH_PTrfase_TM_dom"/>
</dbReference>
<keyword evidence="1 2" id="KW-0808">Transferase</keyword>
<dbReference type="GO" id="GO:0016780">
    <property type="term" value="F:phosphotransferase activity, for other substituted phosphate groups"/>
    <property type="evidence" value="ECO:0007669"/>
    <property type="project" value="InterPro"/>
</dbReference>
<evidence type="ECO:0000256" key="1">
    <source>
        <dbReference type="ARBA" id="ARBA00022679"/>
    </source>
</evidence>
<evidence type="ECO:0000256" key="3">
    <source>
        <dbReference type="SAM" id="Phobius"/>
    </source>
</evidence>
<dbReference type="InterPro" id="IPR000462">
    <property type="entry name" value="CDP-OH_P_trans"/>
</dbReference>
<dbReference type="GO" id="GO:0008654">
    <property type="term" value="P:phospholipid biosynthetic process"/>
    <property type="evidence" value="ECO:0007669"/>
    <property type="project" value="InterPro"/>
</dbReference>
<protein>
    <submittedName>
        <fullName evidence="4">CDP-alcohol phosphatidyltransferase family protein</fullName>
    </submittedName>
</protein>
<comment type="similarity">
    <text evidence="2">Belongs to the CDP-alcohol phosphatidyltransferase class-I family.</text>
</comment>
<keyword evidence="3" id="KW-0472">Membrane</keyword>
<dbReference type="Proteomes" id="UP000327039">
    <property type="component" value="Unassembled WGS sequence"/>
</dbReference>
<keyword evidence="3" id="KW-1133">Transmembrane helix</keyword>
<dbReference type="InterPro" id="IPR048254">
    <property type="entry name" value="CDP_ALCOHOL_P_TRANSF_CS"/>
</dbReference>
<evidence type="ECO:0000313" key="4">
    <source>
        <dbReference type="EMBL" id="KAA9084163.1"/>
    </source>
</evidence>
<comment type="caution">
    <text evidence="4">The sequence shown here is derived from an EMBL/GenBank/DDBJ whole genome shotgun (WGS) entry which is preliminary data.</text>
</comment>
<sequence>MRDAQKGKRGVSLYSRWINRPLGRAFAAAAATFGIGPNAVTVVSALVTIAGVVVVAAAPITVVAGVAAAALFVLGFALDAADGQVARLTGASSRAGEWLDHVVDAGKMVAVHAAVLVGFDGADLHGGVWLLAPLAYSLVSVVLFAGLTLHSLLMPRDAAPGTPSTARAVLLLPADYGVLAVAFVLWGAPQLFIVVYAALLLATTVITALLCRKWFRTLTAAG</sequence>
<dbReference type="GO" id="GO:0016020">
    <property type="term" value="C:membrane"/>
    <property type="evidence" value="ECO:0007669"/>
    <property type="project" value="InterPro"/>
</dbReference>
<dbReference type="EMBL" id="VYRZ01000004">
    <property type="protein sequence ID" value="KAA9084163.1"/>
    <property type="molecule type" value="Genomic_DNA"/>
</dbReference>